<name>A0A382BD67_9ZZZZ</name>
<proteinExistence type="predicted"/>
<dbReference type="AlphaFoldDB" id="A0A382BD67"/>
<dbReference type="SUPFAM" id="SSF69318">
    <property type="entry name" value="Integrin alpha N-terminal domain"/>
    <property type="match status" value="1"/>
</dbReference>
<dbReference type="Pfam" id="PF13517">
    <property type="entry name" value="FG-GAP_3"/>
    <property type="match status" value="1"/>
</dbReference>
<evidence type="ECO:0000313" key="2">
    <source>
        <dbReference type="EMBL" id="SVB11461.1"/>
    </source>
</evidence>
<reference evidence="2" key="1">
    <citation type="submission" date="2018-05" db="EMBL/GenBank/DDBJ databases">
        <authorList>
            <person name="Lanie J.A."/>
            <person name="Ng W.-L."/>
            <person name="Kazmierczak K.M."/>
            <person name="Andrzejewski T.M."/>
            <person name="Davidsen T.M."/>
            <person name="Wayne K.J."/>
            <person name="Tettelin H."/>
            <person name="Glass J.I."/>
            <person name="Rusch D."/>
            <person name="Podicherti R."/>
            <person name="Tsui H.-C.T."/>
            <person name="Winkler M.E."/>
        </authorList>
    </citation>
    <scope>NUCLEOTIDE SEQUENCE</scope>
</reference>
<sequence length="189" mass="20584">MKNLTIIILLSCISAQEIDSSYSLKWHNEPWGAGGLFPAGPPWSMVGPYDFNGNGFGDFIVSSSYTGEYCNGIYHYEAAGDDSIGLQWVHTFYDLSCSPDNYSSVAIGDLDGDSYMEILSLSDTEPGVPNQNGFQVFEWSTDSLSFLSTPTAAWDMGLDSVWEAGQIFVAELDGDANPEVIVSVMDGPW</sequence>
<accession>A0A382BD67</accession>
<keyword evidence="1" id="KW-0732">Signal</keyword>
<gene>
    <name evidence="2" type="ORF">METZ01_LOCUS164315</name>
</gene>
<dbReference type="InterPro" id="IPR028994">
    <property type="entry name" value="Integrin_alpha_N"/>
</dbReference>
<dbReference type="InterPro" id="IPR013517">
    <property type="entry name" value="FG-GAP"/>
</dbReference>
<dbReference type="EMBL" id="UINC01029173">
    <property type="protein sequence ID" value="SVB11461.1"/>
    <property type="molecule type" value="Genomic_DNA"/>
</dbReference>
<feature type="non-terminal residue" evidence="2">
    <location>
        <position position="189"/>
    </location>
</feature>
<organism evidence="2">
    <name type="scientific">marine metagenome</name>
    <dbReference type="NCBI Taxonomy" id="408172"/>
    <lineage>
        <taxon>unclassified sequences</taxon>
        <taxon>metagenomes</taxon>
        <taxon>ecological metagenomes</taxon>
    </lineage>
</organism>
<evidence type="ECO:0000256" key="1">
    <source>
        <dbReference type="ARBA" id="ARBA00022729"/>
    </source>
</evidence>
<protein>
    <recommendedName>
        <fullName evidence="3">VCBS repeat-containing protein</fullName>
    </recommendedName>
</protein>
<evidence type="ECO:0008006" key="3">
    <source>
        <dbReference type="Google" id="ProtNLM"/>
    </source>
</evidence>